<dbReference type="RefSeq" id="XP_047784933.1">
    <property type="nucleotide sequence ID" value="XM_047922173.1"/>
</dbReference>
<sequence>MRGGRGSIDRSLLLRSGPRTACPPARSTLIGRRVPRSSRRWRKIRHWPQRGMVAGAVHVVRMRSARRYDSKAPAGRHLRRWCKGLTHNQRSLRRRRYHMRFRWSEDTPRERRHCYWRSSTPGDQNGAQRPPVRKIERRLLMNNASCLMILGIQCALLSPRAMTSAVAARSDPDTIVESRYVAACSSSRRGVSPIVRLRAIHVGVLAVLDMHWYSWRGTI</sequence>
<evidence type="ECO:0000313" key="2">
    <source>
        <dbReference type="Proteomes" id="UP000814176"/>
    </source>
</evidence>
<proteinExistence type="predicted"/>
<evidence type="ECO:0000313" key="1">
    <source>
        <dbReference type="EMBL" id="KAH9844123.1"/>
    </source>
</evidence>
<dbReference type="GeneID" id="72002905"/>
<accession>A0ABQ8KYJ5</accession>
<reference evidence="1 2" key="1">
    <citation type="journal article" date="2021" name="Environ. Microbiol.">
        <title>Gene family expansions and transcriptome signatures uncover fungal adaptations to wood decay.</title>
        <authorList>
            <person name="Hage H."/>
            <person name="Miyauchi S."/>
            <person name="Viragh M."/>
            <person name="Drula E."/>
            <person name="Min B."/>
            <person name="Chaduli D."/>
            <person name="Navarro D."/>
            <person name="Favel A."/>
            <person name="Norest M."/>
            <person name="Lesage-Meessen L."/>
            <person name="Balint B."/>
            <person name="Merenyi Z."/>
            <person name="de Eugenio L."/>
            <person name="Morin E."/>
            <person name="Martinez A.T."/>
            <person name="Baldrian P."/>
            <person name="Stursova M."/>
            <person name="Martinez M.J."/>
            <person name="Novotny C."/>
            <person name="Magnuson J.K."/>
            <person name="Spatafora J.W."/>
            <person name="Maurice S."/>
            <person name="Pangilinan J."/>
            <person name="Andreopoulos W."/>
            <person name="LaButti K."/>
            <person name="Hundley H."/>
            <person name="Na H."/>
            <person name="Kuo A."/>
            <person name="Barry K."/>
            <person name="Lipzen A."/>
            <person name="Henrissat B."/>
            <person name="Riley R."/>
            <person name="Ahrendt S."/>
            <person name="Nagy L.G."/>
            <person name="Grigoriev I.V."/>
            <person name="Martin F."/>
            <person name="Rosso M.N."/>
        </authorList>
    </citation>
    <scope>NUCLEOTIDE SEQUENCE [LARGE SCALE GENOMIC DNA]</scope>
    <source>
        <strain evidence="1 2">CIRM-BRFM 1785</strain>
    </source>
</reference>
<dbReference type="EMBL" id="JADCUA010000001">
    <property type="protein sequence ID" value="KAH9844123.1"/>
    <property type="molecule type" value="Genomic_DNA"/>
</dbReference>
<dbReference type="Proteomes" id="UP000814176">
    <property type="component" value="Unassembled WGS sequence"/>
</dbReference>
<name>A0ABQ8KYJ5_9APHY</name>
<keyword evidence="2" id="KW-1185">Reference proteome</keyword>
<gene>
    <name evidence="1" type="ORF">C8Q71DRAFT_731377</name>
</gene>
<comment type="caution">
    <text evidence="1">The sequence shown here is derived from an EMBL/GenBank/DDBJ whole genome shotgun (WGS) entry which is preliminary data.</text>
</comment>
<organism evidence="1 2">
    <name type="scientific">Rhodofomes roseus</name>
    <dbReference type="NCBI Taxonomy" id="34475"/>
    <lineage>
        <taxon>Eukaryota</taxon>
        <taxon>Fungi</taxon>
        <taxon>Dikarya</taxon>
        <taxon>Basidiomycota</taxon>
        <taxon>Agaricomycotina</taxon>
        <taxon>Agaricomycetes</taxon>
        <taxon>Polyporales</taxon>
        <taxon>Rhodofomes</taxon>
    </lineage>
</organism>
<protein>
    <submittedName>
        <fullName evidence="1">Uncharacterized protein</fullName>
    </submittedName>
</protein>